<dbReference type="Pfam" id="PF03009">
    <property type="entry name" value="GDPD"/>
    <property type="match status" value="1"/>
</dbReference>
<keyword evidence="2" id="KW-0614">Plasmid</keyword>
<dbReference type="PROSITE" id="PS51704">
    <property type="entry name" value="GP_PDE"/>
    <property type="match status" value="1"/>
</dbReference>
<dbReference type="PANTHER" id="PTHR46211:SF1">
    <property type="entry name" value="GLYCEROPHOSPHODIESTER PHOSPHODIESTERASE, CYTOPLASMIC"/>
    <property type="match status" value="1"/>
</dbReference>
<dbReference type="GO" id="GO:0006629">
    <property type="term" value="P:lipid metabolic process"/>
    <property type="evidence" value="ECO:0007669"/>
    <property type="project" value="InterPro"/>
</dbReference>
<gene>
    <name evidence="2" type="primary">ugpQ</name>
    <name evidence="2" type="ORF">TTHNP4_00140</name>
</gene>
<dbReference type="PROSITE" id="PS50007">
    <property type="entry name" value="PIPLC_X_DOMAIN"/>
    <property type="match status" value="1"/>
</dbReference>
<dbReference type="InterPro" id="IPR017946">
    <property type="entry name" value="PLC-like_Pdiesterase_TIM-brl"/>
</dbReference>
<geneLocation type="plasmid" evidence="2 3">
    <name>4</name>
</geneLocation>
<protein>
    <submittedName>
        <fullName evidence="2">Glycerophosphodiester phosphodiesterase, cytoplasmic</fullName>
    </submittedName>
</protein>
<dbReference type="PANTHER" id="PTHR46211">
    <property type="entry name" value="GLYCEROPHOSPHORYL DIESTER PHOSPHODIESTERASE"/>
    <property type="match status" value="1"/>
</dbReference>
<proteinExistence type="predicted"/>
<accession>A0A3P4AUC5</accession>
<evidence type="ECO:0000313" key="3">
    <source>
        <dbReference type="Proteomes" id="UP000279841"/>
    </source>
</evidence>
<dbReference type="InterPro" id="IPR030395">
    <property type="entry name" value="GP_PDE_dom"/>
</dbReference>
<dbReference type="EMBL" id="LR027520">
    <property type="protein sequence ID" value="VCU54732.1"/>
    <property type="molecule type" value="Genomic_DNA"/>
</dbReference>
<dbReference type="CDD" id="cd08556">
    <property type="entry name" value="GDPD"/>
    <property type="match status" value="1"/>
</dbReference>
<feature type="domain" description="GP-PDE" evidence="1">
    <location>
        <begin position="8"/>
        <end position="223"/>
    </location>
</feature>
<dbReference type="SUPFAM" id="SSF51695">
    <property type="entry name" value="PLC-like phosphodiesterases"/>
    <property type="match status" value="1"/>
</dbReference>
<dbReference type="Gene3D" id="3.20.20.190">
    <property type="entry name" value="Phosphatidylinositol (PI) phosphodiesterase"/>
    <property type="match status" value="1"/>
</dbReference>
<dbReference type="Proteomes" id="UP000279841">
    <property type="component" value="Plasmid 4"/>
</dbReference>
<reference evidence="2 3" key="1">
    <citation type="submission" date="2018-10" db="EMBL/GenBank/DDBJ databases">
        <authorList>
            <person name="Peiro R."/>
            <person name="Begona"/>
            <person name="Cbmso G."/>
            <person name="Lopez M."/>
            <person name="Gonzalez S."/>
            <person name="Sacristan E."/>
            <person name="Castillo E."/>
        </authorList>
    </citation>
    <scope>NUCLEOTIDE SEQUENCE [LARGE SCALE GENOMIC DNA]</scope>
    <source>
        <strain evidence="2">TTHNAR1</strain>
        <plasmid evidence="3">4</plasmid>
    </source>
</reference>
<dbReference type="AlphaFoldDB" id="A0A3P4AUC5"/>
<name>A0A3P4AUC5_THETH</name>
<dbReference type="GO" id="GO:0008081">
    <property type="term" value="F:phosphoric diester hydrolase activity"/>
    <property type="evidence" value="ECO:0007669"/>
    <property type="project" value="InterPro"/>
</dbReference>
<sequence length="224" mass="24431">MTLFRRKPLRLGHRGAPLKAKENTLESFRLALEAGLDGVELDVWPTRDGVFAVRHDPDTPLGPVFQVDYADLKAREPDLPRLEEVLALREAFPQALFNVELKSFPGLGEEAARRLAALLRGREGVWVSSFDPLALLALRKAAPGLPLGFLMAEDHSALLPCLGVEAVHPHHALVTEEAVAGWRAQGLFVVAWTVNEEGEARRLLALGLDGLIGDRPEVLLPLGG</sequence>
<organism evidence="2 3">
    <name type="scientific">Thermus thermophilus</name>
    <dbReference type="NCBI Taxonomy" id="274"/>
    <lineage>
        <taxon>Bacteria</taxon>
        <taxon>Thermotogati</taxon>
        <taxon>Deinococcota</taxon>
        <taxon>Deinococci</taxon>
        <taxon>Thermales</taxon>
        <taxon>Thermaceae</taxon>
        <taxon>Thermus</taxon>
    </lineage>
</organism>
<evidence type="ECO:0000313" key="2">
    <source>
        <dbReference type="EMBL" id="VCU54732.1"/>
    </source>
</evidence>
<dbReference type="RefSeq" id="WP_124105642.1">
    <property type="nucleotide sequence ID" value="NZ_LR027520.1"/>
</dbReference>
<evidence type="ECO:0000259" key="1">
    <source>
        <dbReference type="PROSITE" id="PS51704"/>
    </source>
</evidence>